<proteinExistence type="predicted"/>
<evidence type="ECO:0000313" key="3">
    <source>
        <dbReference type="Proteomes" id="UP000246464"/>
    </source>
</evidence>
<protein>
    <submittedName>
        <fullName evidence="2">Uncharacterized protein</fullName>
    </submittedName>
</protein>
<feature type="compositionally biased region" description="Basic and acidic residues" evidence="1">
    <location>
        <begin position="36"/>
        <end position="58"/>
    </location>
</feature>
<reference evidence="2 3" key="1">
    <citation type="submission" date="2017-12" db="EMBL/GenBank/DDBJ databases">
        <title>Integrating genomic resources of turbot (Scophthalmus maximus) in depth evaluation of genetic and physical mapping variation across individuals.</title>
        <authorList>
            <person name="Martinez P."/>
        </authorList>
    </citation>
    <scope>NUCLEOTIDE SEQUENCE [LARGE SCALE GENOMIC DNA]</scope>
</reference>
<evidence type="ECO:0000313" key="2">
    <source>
        <dbReference type="EMBL" id="AWP07280.1"/>
    </source>
</evidence>
<organism evidence="2 3">
    <name type="scientific">Scophthalmus maximus</name>
    <name type="common">Turbot</name>
    <name type="synonym">Psetta maxima</name>
    <dbReference type="NCBI Taxonomy" id="52904"/>
    <lineage>
        <taxon>Eukaryota</taxon>
        <taxon>Metazoa</taxon>
        <taxon>Chordata</taxon>
        <taxon>Craniata</taxon>
        <taxon>Vertebrata</taxon>
        <taxon>Euteleostomi</taxon>
        <taxon>Actinopterygii</taxon>
        <taxon>Neopterygii</taxon>
        <taxon>Teleostei</taxon>
        <taxon>Neoteleostei</taxon>
        <taxon>Acanthomorphata</taxon>
        <taxon>Carangaria</taxon>
        <taxon>Pleuronectiformes</taxon>
        <taxon>Pleuronectoidei</taxon>
        <taxon>Scophthalmidae</taxon>
        <taxon>Scophthalmus</taxon>
    </lineage>
</organism>
<evidence type="ECO:0000256" key="1">
    <source>
        <dbReference type="SAM" id="MobiDB-lite"/>
    </source>
</evidence>
<dbReference type="Proteomes" id="UP000246464">
    <property type="component" value="Chromosome 9"/>
</dbReference>
<dbReference type="EMBL" id="CP026251">
    <property type="protein sequence ID" value="AWP07280.1"/>
    <property type="molecule type" value="Genomic_DNA"/>
</dbReference>
<feature type="region of interest" description="Disordered" evidence="1">
    <location>
        <begin position="22"/>
        <end position="58"/>
    </location>
</feature>
<name>A0A2U9BUH9_SCOMX</name>
<gene>
    <name evidence="2" type="ORF">SMAX5B_010406</name>
</gene>
<sequence length="84" mass="9870">MALGAKESVRFQELGLHCRNKQHRNQAAGAARPANRNKEVGKRDRQKEGWSDRKRREREHISRPFSVTFVLSWRRATMNINMNP</sequence>
<accession>A0A2U9BUH9</accession>
<dbReference type="AlphaFoldDB" id="A0A2U9BUH9"/>
<keyword evidence="3" id="KW-1185">Reference proteome</keyword>